<reference evidence="2" key="1">
    <citation type="submission" date="2023-06" db="EMBL/GenBank/DDBJ databases">
        <authorList>
            <person name="Delattre M."/>
        </authorList>
    </citation>
    <scope>NUCLEOTIDE SEQUENCE</scope>
    <source>
        <strain evidence="2">AF72</strain>
    </source>
</reference>
<keyword evidence="1" id="KW-1133">Transmembrane helix</keyword>
<evidence type="ECO:0000256" key="1">
    <source>
        <dbReference type="SAM" id="Phobius"/>
    </source>
</evidence>
<gene>
    <name evidence="2" type="ORF">MSPICULIGERA_LOCUS20568</name>
</gene>
<keyword evidence="1" id="KW-0812">Transmembrane</keyword>
<keyword evidence="1" id="KW-0472">Membrane</keyword>
<dbReference type="Proteomes" id="UP001177023">
    <property type="component" value="Unassembled WGS sequence"/>
</dbReference>
<keyword evidence="3" id="KW-1185">Reference proteome</keyword>
<dbReference type="EMBL" id="CATQJA010002664">
    <property type="protein sequence ID" value="CAJ0582436.1"/>
    <property type="molecule type" value="Genomic_DNA"/>
</dbReference>
<evidence type="ECO:0000313" key="3">
    <source>
        <dbReference type="Proteomes" id="UP001177023"/>
    </source>
</evidence>
<name>A0AA36D7X1_9BILA</name>
<protein>
    <submittedName>
        <fullName evidence="2">Uncharacterized protein</fullName>
    </submittedName>
</protein>
<accession>A0AA36D7X1</accession>
<dbReference type="AlphaFoldDB" id="A0AA36D7X1"/>
<evidence type="ECO:0000313" key="2">
    <source>
        <dbReference type="EMBL" id="CAJ0582436.1"/>
    </source>
</evidence>
<feature type="non-terminal residue" evidence="2">
    <location>
        <position position="110"/>
    </location>
</feature>
<feature type="transmembrane region" description="Helical" evidence="1">
    <location>
        <begin position="80"/>
        <end position="100"/>
    </location>
</feature>
<sequence length="110" mass="12305">MEPINTQIHLYTLLYARYFHAYPELRRNKFSELVSWMSDDDSLDVDITVSNSRSVSSALPPSPPPTSRPTSWLGRLQSRLAFCALCVFLLVFVVTVLVLLSSAQRAVSGS</sequence>
<proteinExistence type="predicted"/>
<comment type="caution">
    <text evidence="2">The sequence shown here is derived from an EMBL/GenBank/DDBJ whole genome shotgun (WGS) entry which is preliminary data.</text>
</comment>
<organism evidence="2 3">
    <name type="scientific">Mesorhabditis spiculigera</name>
    <dbReference type="NCBI Taxonomy" id="96644"/>
    <lineage>
        <taxon>Eukaryota</taxon>
        <taxon>Metazoa</taxon>
        <taxon>Ecdysozoa</taxon>
        <taxon>Nematoda</taxon>
        <taxon>Chromadorea</taxon>
        <taxon>Rhabditida</taxon>
        <taxon>Rhabditina</taxon>
        <taxon>Rhabditomorpha</taxon>
        <taxon>Rhabditoidea</taxon>
        <taxon>Rhabditidae</taxon>
        <taxon>Mesorhabditinae</taxon>
        <taxon>Mesorhabditis</taxon>
    </lineage>
</organism>